<feature type="domain" description="HTH lysR-type" evidence="6">
    <location>
        <begin position="22"/>
        <end position="79"/>
    </location>
</feature>
<dbReference type="Pfam" id="PF03466">
    <property type="entry name" value="LysR_substrate"/>
    <property type="match status" value="1"/>
</dbReference>
<dbReference type="InterPro" id="IPR036388">
    <property type="entry name" value="WH-like_DNA-bd_sf"/>
</dbReference>
<dbReference type="PANTHER" id="PTHR30537">
    <property type="entry name" value="HTH-TYPE TRANSCRIPTIONAL REGULATOR"/>
    <property type="match status" value="1"/>
</dbReference>
<dbReference type="InterPro" id="IPR058163">
    <property type="entry name" value="LysR-type_TF_proteobact-type"/>
</dbReference>
<dbReference type="InterPro" id="IPR036390">
    <property type="entry name" value="WH_DNA-bd_sf"/>
</dbReference>
<keyword evidence="3" id="KW-0238">DNA-binding</keyword>
<sequence length="328" mass="36738">MADRKGDLPAPGQQPPQRKALPPFEGLRAFDAIARLGGVRKAAKWLDRDHAVLSRHLRTLEEWVGITLVERAPTGLILTEAGKDYHKSIAAALDMVAHATLDVLNQGIHHQLLIWSTPGFAQQWLSRRLASLERANQGVEIELKPSVSAPDFLSHEATADIRYWASYEDLGELPPHLRSQVVAQSPIIPVASPEYLEKSPPIETPEDLLEHQLLHENTTETWKIWLESLGVDCGNGLKGPRLWQGNLTADASRHGRGIALTNPLLSEKHLARGDLVWIGKDNPAFPPRRGDYVLIARHDRWNEPSLRKFRQWLANTIAKDTPEFKPVL</sequence>
<dbReference type="AlphaFoldDB" id="A0A356W9H3"/>
<evidence type="ECO:0000313" key="9">
    <source>
        <dbReference type="Proteomes" id="UP000259173"/>
    </source>
</evidence>
<dbReference type="Gene3D" id="3.40.190.10">
    <property type="entry name" value="Periplasmic binding protein-like II"/>
    <property type="match status" value="2"/>
</dbReference>
<dbReference type="SUPFAM" id="SSF53850">
    <property type="entry name" value="Periplasmic binding protein-like II"/>
    <property type="match status" value="1"/>
</dbReference>
<evidence type="ECO:0000313" key="10">
    <source>
        <dbReference type="Proteomes" id="UP000263957"/>
    </source>
</evidence>
<dbReference type="PROSITE" id="PS50931">
    <property type="entry name" value="HTH_LYSR"/>
    <property type="match status" value="1"/>
</dbReference>
<dbReference type="SUPFAM" id="SSF46785">
    <property type="entry name" value="Winged helix' DNA-binding domain"/>
    <property type="match status" value="1"/>
</dbReference>
<comment type="caution">
    <text evidence="8">The sequence shown here is derived from an EMBL/GenBank/DDBJ whole genome shotgun (WGS) entry which is preliminary data.</text>
</comment>
<keyword evidence="4" id="KW-0804">Transcription</keyword>
<evidence type="ECO:0000256" key="4">
    <source>
        <dbReference type="ARBA" id="ARBA00023163"/>
    </source>
</evidence>
<protein>
    <recommendedName>
        <fullName evidence="6">HTH lysR-type domain-containing protein</fullName>
    </recommendedName>
</protein>
<evidence type="ECO:0000256" key="2">
    <source>
        <dbReference type="ARBA" id="ARBA00023015"/>
    </source>
</evidence>
<keyword evidence="2" id="KW-0805">Transcription regulation</keyword>
<dbReference type="GO" id="GO:0003700">
    <property type="term" value="F:DNA-binding transcription factor activity"/>
    <property type="evidence" value="ECO:0007669"/>
    <property type="project" value="InterPro"/>
</dbReference>
<dbReference type="InterPro" id="IPR000847">
    <property type="entry name" value="LysR_HTH_N"/>
</dbReference>
<dbReference type="Pfam" id="PF00126">
    <property type="entry name" value="HTH_1"/>
    <property type="match status" value="1"/>
</dbReference>
<dbReference type="Proteomes" id="UP000259173">
    <property type="component" value="Unassembled WGS sequence"/>
</dbReference>
<dbReference type="EMBL" id="DMBR01000172">
    <property type="protein sequence ID" value="HAE94032.1"/>
    <property type="molecule type" value="Genomic_DNA"/>
</dbReference>
<dbReference type="RefSeq" id="WP_272982452.1">
    <property type="nucleotide sequence ID" value="NZ_CAXEMP010000331.1"/>
</dbReference>
<proteinExistence type="inferred from homology"/>
<name>A0A356W9H3_9PROT</name>
<accession>A0A356W9H3</accession>
<gene>
    <name evidence="7" type="ORF">DCG65_05700</name>
    <name evidence="8" type="ORF">DD728_11670</name>
</gene>
<evidence type="ECO:0000256" key="3">
    <source>
        <dbReference type="ARBA" id="ARBA00023125"/>
    </source>
</evidence>
<dbReference type="GO" id="GO:0006351">
    <property type="term" value="P:DNA-templated transcription"/>
    <property type="evidence" value="ECO:0007669"/>
    <property type="project" value="TreeGrafter"/>
</dbReference>
<feature type="region of interest" description="Disordered" evidence="5">
    <location>
        <begin position="1"/>
        <end position="21"/>
    </location>
</feature>
<dbReference type="Proteomes" id="UP000263957">
    <property type="component" value="Unassembled WGS sequence"/>
</dbReference>
<dbReference type="EMBL" id="DOGS01000234">
    <property type="protein sequence ID" value="HBQ49516.1"/>
    <property type="molecule type" value="Genomic_DNA"/>
</dbReference>
<dbReference type="GO" id="GO:0043565">
    <property type="term" value="F:sequence-specific DNA binding"/>
    <property type="evidence" value="ECO:0007669"/>
    <property type="project" value="TreeGrafter"/>
</dbReference>
<dbReference type="PANTHER" id="PTHR30537:SF79">
    <property type="entry name" value="TRANSCRIPTIONAL REGULATOR-RELATED"/>
    <property type="match status" value="1"/>
</dbReference>
<dbReference type="Gene3D" id="1.10.10.10">
    <property type="entry name" value="Winged helix-like DNA-binding domain superfamily/Winged helix DNA-binding domain"/>
    <property type="match status" value="1"/>
</dbReference>
<evidence type="ECO:0000256" key="5">
    <source>
        <dbReference type="SAM" id="MobiDB-lite"/>
    </source>
</evidence>
<evidence type="ECO:0000256" key="1">
    <source>
        <dbReference type="ARBA" id="ARBA00009437"/>
    </source>
</evidence>
<reference evidence="9 10" key="1">
    <citation type="journal article" date="2018" name="Nat. Biotechnol.">
        <title>A standardized bacterial taxonomy based on genome phylogeny substantially revises the tree of life.</title>
        <authorList>
            <person name="Parks D.H."/>
            <person name="Chuvochina M."/>
            <person name="Waite D.W."/>
            <person name="Rinke C."/>
            <person name="Skarshewski A."/>
            <person name="Chaumeil P.A."/>
            <person name="Hugenholtz P."/>
        </authorList>
    </citation>
    <scope>NUCLEOTIDE SEQUENCE [LARGE SCALE GENOMIC DNA]</scope>
    <source>
        <strain evidence="8">UBA10378</strain>
        <strain evidence="7">UBA8557</strain>
    </source>
</reference>
<evidence type="ECO:0000259" key="6">
    <source>
        <dbReference type="PROSITE" id="PS50931"/>
    </source>
</evidence>
<comment type="similarity">
    <text evidence="1">Belongs to the LysR transcriptional regulatory family.</text>
</comment>
<organism evidence="8 10">
    <name type="scientific">Hyphomonas atlantica</name>
    <dbReference type="NCBI Taxonomy" id="1280948"/>
    <lineage>
        <taxon>Bacteria</taxon>
        <taxon>Pseudomonadati</taxon>
        <taxon>Pseudomonadota</taxon>
        <taxon>Alphaproteobacteria</taxon>
        <taxon>Hyphomonadales</taxon>
        <taxon>Hyphomonadaceae</taxon>
        <taxon>Hyphomonas</taxon>
    </lineage>
</organism>
<evidence type="ECO:0000313" key="8">
    <source>
        <dbReference type="EMBL" id="HBQ49516.1"/>
    </source>
</evidence>
<dbReference type="InterPro" id="IPR005119">
    <property type="entry name" value="LysR_subst-bd"/>
</dbReference>
<evidence type="ECO:0000313" key="7">
    <source>
        <dbReference type="EMBL" id="HAE94032.1"/>
    </source>
</evidence>